<dbReference type="InterPro" id="IPR000644">
    <property type="entry name" value="CBS_dom"/>
</dbReference>
<evidence type="ECO:0000259" key="10">
    <source>
        <dbReference type="PROSITE" id="PS51371"/>
    </source>
</evidence>
<evidence type="ECO:0000313" key="13">
    <source>
        <dbReference type="Proteomes" id="UP000245533"/>
    </source>
</evidence>
<dbReference type="PANTHER" id="PTHR22777:SF4">
    <property type="entry name" value="UPF0053 PROTEIN SLL1254"/>
    <property type="match status" value="1"/>
</dbReference>
<evidence type="ECO:0000256" key="4">
    <source>
        <dbReference type="ARBA" id="ARBA00022989"/>
    </source>
</evidence>
<sequence>MELLLLYLALAIGVSFLCSILEAVLLSITPSYIQLLDQQNHKSAIKLQKLKANIDQPLAAILSLNTIAHTIGAAGVGAQAQLVFGNAYVTVTSIVLTLLILVFSEIIPKTIGATYWKKLSGFAAWVTGPLITLTYPFVMLSKGITRVIAGNHSDALISREEISAMAELGYQEGIFEEEESNIFKNLIRFNSLRVKDIMTPRIVVIRFPEAEHVSSILSRDIDLTVSRIPVFGKNDEDITGYVLKNDLYLNLSQGKGDIPLSGLKRKIIFVPETNSIKHLLEQLLESQEHIAAVVDEYGGFSGVVTMEDVVETLLGMEIVDEADAIDDMQKLARQKWRERAKRLGLPLPDDMQTKTDNKDEE</sequence>
<dbReference type="PROSITE" id="PS51846">
    <property type="entry name" value="CNNM"/>
    <property type="match status" value="1"/>
</dbReference>
<proteinExistence type="predicted"/>
<evidence type="ECO:0000313" key="12">
    <source>
        <dbReference type="EMBL" id="PWN07545.1"/>
    </source>
</evidence>
<protein>
    <submittedName>
        <fullName evidence="12">Hemolysin</fullName>
    </submittedName>
</protein>
<evidence type="ECO:0000256" key="3">
    <source>
        <dbReference type="ARBA" id="ARBA00022737"/>
    </source>
</evidence>
<keyword evidence="4 8" id="KW-1133">Transmembrane helix</keyword>
<dbReference type="InterPro" id="IPR046342">
    <property type="entry name" value="CBS_dom_sf"/>
</dbReference>
<evidence type="ECO:0000256" key="7">
    <source>
        <dbReference type="PROSITE-ProRule" id="PRU00703"/>
    </source>
</evidence>
<evidence type="ECO:0000256" key="2">
    <source>
        <dbReference type="ARBA" id="ARBA00022692"/>
    </source>
</evidence>
<feature type="transmembrane region" description="Helical" evidence="9">
    <location>
        <begin position="119"/>
        <end position="138"/>
    </location>
</feature>
<reference evidence="12 13" key="1">
    <citation type="submission" date="2018-05" db="EMBL/GenBank/DDBJ databases">
        <title>Rhodohalobacter halophilus gen. nov., sp. nov., a moderately halophilic member of the family Balneolaceae.</title>
        <authorList>
            <person name="Liu Z.-W."/>
        </authorList>
    </citation>
    <scope>NUCLEOTIDE SEQUENCE [LARGE SCALE GENOMIC DNA]</scope>
    <source>
        <strain evidence="12 13">8A47</strain>
    </source>
</reference>
<dbReference type="PANTHER" id="PTHR22777">
    <property type="entry name" value="HEMOLYSIN-RELATED"/>
    <property type="match status" value="1"/>
</dbReference>
<feature type="domain" description="CNNM transmembrane" evidence="11">
    <location>
        <begin position="1"/>
        <end position="179"/>
    </location>
</feature>
<comment type="subcellular location">
    <subcellularLocation>
        <location evidence="1">Membrane</location>
        <topology evidence="1">Multi-pass membrane protein</topology>
    </subcellularLocation>
</comment>
<dbReference type="OrthoDB" id="9798188at2"/>
<keyword evidence="2 8" id="KW-0812">Transmembrane</keyword>
<dbReference type="RefSeq" id="WP_109645360.1">
    <property type="nucleotide sequence ID" value="NZ_QGGB01000003.1"/>
</dbReference>
<keyword evidence="13" id="KW-1185">Reference proteome</keyword>
<dbReference type="AlphaFoldDB" id="A0A316TWF3"/>
<dbReference type="InterPro" id="IPR002550">
    <property type="entry name" value="CNNM"/>
</dbReference>
<feature type="domain" description="CBS" evidence="10">
    <location>
        <begin position="263"/>
        <end position="321"/>
    </location>
</feature>
<gene>
    <name evidence="12" type="ORF">DDZ15_04630</name>
</gene>
<dbReference type="SUPFAM" id="SSF54631">
    <property type="entry name" value="CBS-domain pair"/>
    <property type="match status" value="1"/>
</dbReference>
<evidence type="ECO:0000256" key="1">
    <source>
        <dbReference type="ARBA" id="ARBA00004141"/>
    </source>
</evidence>
<feature type="transmembrane region" description="Helical" evidence="9">
    <location>
        <begin position="87"/>
        <end position="107"/>
    </location>
</feature>
<comment type="caution">
    <text evidence="12">The sequence shown here is derived from an EMBL/GenBank/DDBJ whole genome shotgun (WGS) entry which is preliminary data.</text>
</comment>
<evidence type="ECO:0000259" key="11">
    <source>
        <dbReference type="PROSITE" id="PS51846"/>
    </source>
</evidence>
<evidence type="ECO:0000256" key="6">
    <source>
        <dbReference type="ARBA" id="ARBA00023136"/>
    </source>
</evidence>
<keyword evidence="3" id="KW-0677">Repeat</keyword>
<evidence type="ECO:0000256" key="5">
    <source>
        <dbReference type="ARBA" id="ARBA00023122"/>
    </source>
</evidence>
<dbReference type="Gene3D" id="3.10.580.10">
    <property type="entry name" value="CBS-domain"/>
    <property type="match status" value="1"/>
</dbReference>
<dbReference type="Pfam" id="PF01595">
    <property type="entry name" value="CNNM"/>
    <property type="match status" value="1"/>
</dbReference>
<dbReference type="Pfam" id="PF00571">
    <property type="entry name" value="CBS"/>
    <property type="match status" value="1"/>
</dbReference>
<dbReference type="PROSITE" id="PS51371">
    <property type="entry name" value="CBS"/>
    <property type="match status" value="1"/>
</dbReference>
<dbReference type="InterPro" id="IPR044751">
    <property type="entry name" value="Ion_transp-like_CBS"/>
</dbReference>
<evidence type="ECO:0000256" key="8">
    <source>
        <dbReference type="PROSITE-ProRule" id="PRU01193"/>
    </source>
</evidence>
<dbReference type="CDD" id="cd04590">
    <property type="entry name" value="CBS_pair_CorC_HlyC_assoc"/>
    <property type="match status" value="1"/>
</dbReference>
<organism evidence="12 13">
    <name type="scientific">Rhodohalobacter mucosus</name>
    <dbReference type="NCBI Taxonomy" id="2079485"/>
    <lineage>
        <taxon>Bacteria</taxon>
        <taxon>Pseudomonadati</taxon>
        <taxon>Balneolota</taxon>
        <taxon>Balneolia</taxon>
        <taxon>Balneolales</taxon>
        <taxon>Balneolaceae</taxon>
        <taxon>Rhodohalobacter</taxon>
    </lineage>
</organism>
<keyword evidence="6 8" id="KW-0472">Membrane</keyword>
<keyword evidence="5 7" id="KW-0129">CBS domain</keyword>
<dbReference type="Proteomes" id="UP000245533">
    <property type="component" value="Unassembled WGS sequence"/>
</dbReference>
<evidence type="ECO:0000256" key="9">
    <source>
        <dbReference type="SAM" id="Phobius"/>
    </source>
</evidence>
<dbReference type="EMBL" id="QGGB01000003">
    <property type="protein sequence ID" value="PWN07545.1"/>
    <property type="molecule type" value="Genomic_DNA"/>
</dbReference>
<name>A0A316TWF3_9BACT</name>
<dbReference type="GO" id="GO:0005886">
    <property type="term" value="C:plasma membrane"/>
    <property type="evidence" value="ECO:0007669"/>
    <property type="project" value="TreeGrafter"/>
</dbReference>
<accession>A0A316TWF3</accession>